<accession>A0AAE1VYN1</accession>
<organism evidence="1 2">
    <name type="scientific">Anisodus tanguticus</name>
    <dbReference type="NCBI Taxonomy" id="243964"/>
    <lineage>
        <taxon>Eukaryota</taxon>
        <taxon>Viridiplantae</taxon>
        <taxon>Streptophyta</taxon>
        <taxon>Embryophyta</taxon>
        <taxon>Tracheophyta</taxon>
        <taxon>Spermatophyta</taxon>
        <taxon>Magnoliopsida</taxon>
        <taxon>eudicotyledons</taxon>
        <taxon>Gunneridae</taxon>
        <taxon>Pentapetalae</taxon>
        <taxon>asterids</taxon>
        <taxon>lamiids</taxon>
        <taxon>Solanales</taxon>
        <taxon>Solanaceae</taxon>
        <taxon>Solanoideae</taxon>
        <taxon>Hyoscyameae</taxon>
        <taxon>Anisodus</taxon>
    </lineage>
</organism>
<dbReference type="Proteomes" id="UP001291623">
    <property type="component" value="Unassembled WGS sequence"/>
</dbReference>
<sequence length="152" mass="17529">MANKSQINNSHTNLRGFMHHAHDPKAKHTISVIDAFYQENKPIFLIVTSQNYLDIKDMYKLRIELVLNVKVFDFTCKPSNSGKEGLREYMDEDPSNDQGSSRLESMIESVLANQEKNDKSIKILSKVESKTRKFKQSPLKQELYGPYNMTVT</sequence>
<comment type="caution">
    <text evidence="1">The sequence shown here is derived from an EMBL/GenBank/DDBJ whole genome shotgun (WGS) entry which is preliminary data.</text>
</comment>
<gene>
    <name evidence="1" type="ORF">RND71_001747</name>
</gene>
<evidence type="ECO:0000313" key="1">
    <source>
        <dbReference type="EMBL" id="KAK4379885.1"/>
    </source>
</evidence>
<keyword evidence="2" id="KW-1185">Reference proteome</keyword>
<proteinExistence type="predicted"/>
<name>A0AAE1VYN1_9SOLA</name>
<evidence type="ECO:0000313" key="2">
    <source>
        <dbReference type="Proteomes" id="UP001291623"/>
    </source>
</evidence>
<protein>
    <submittedName>
        <fullName evidence="1">Uncharacterized protein</fullName>
    </submittedName>
</protein>
<dbReference type="AlphaFoldDB" id="A0AAE1VYN1"/>
<reference evidence="1" key="1">
    <citation type="submission" date="2023-12" db="EMBL/GenBank/DDBJ databases">
        <title>Genome assembly of Anisodus tanguticus.</title>
        <authorList>
            <person name="Wang Y.-J."/>
        </authorList>
    </citation>
    <scope>NUCLEOTIDE SEQUENCE</scope>
    <source>
        <strain evidence="1">KB-2021</strain>
        <tissue evidence="1">Leaf</tissue>
    </source>
</reference>
<dbReference type="EMBL" id="JAVYJV010000001">
    <property type="protein sequence ID" value="KAK4379885.1"/>
    <property type="molecule type" value="Genomic_DNA"/>
</dbReference>